<accession>A0A175R7J1</accession>
<evidence type="ECO:0008006" key="4">
    <source>
        <dbReference type="Google" id="ProtNLM"/>
    </source>
</evidence>
<dbReference type="Proteomes" id="UP000078272">
    <property type="component" value="Unassembled WGS sequence"/>
</dbReference>
<dbReference type="PATRIC" id="fig|401562.3.peg.2957"/>
<proteinExistence type="predicted"/>
<name>A0A175R7J1_9HYPH</name>
<comment type="caution">
    <text evidence="2">The sequence shown here is derived from an EMBL/GenBank/DDBJ whole genome shotgun (WGS) entry which is preliminary data.</text>
</comment>
<gene>
    <name evidence="2" type="ORF">NS226_16190</name>
</gene>
<dbReference type="AlphaFoldDB" id="A0A175R7J1"/>
<evidence type="ECO:0000313" key="3">
    <source>
        <dbReference type="Proteomes" id="UP000078272"/>
    </source>
</evidence>
<evidence type="ECO:0000256" key="1">
    <source>
        <dbReference type="SAM" id="MobiDB-lite"/>
    </source>
</evidence>
<evidence type="ECO:0000313" key="2">
    <source>
        <dbReference type="EMBL" id="KTQ90499.1"/>
    </source>
</evidence>
<sequence length="429" mass="49552">MAAWLPPEGGRVMRRPRYQQMSMTRMSPAPSVTPPERQETVETVRSLVLPEDAPVRRIPSRPEEFRGADFDARFDFHTLVFDAVGSEDGRTVRLLCPALLNLREPMLAAGITALPSGRPCRAHHRLLDRHEEFLVEVEPCTQALEIDGPLGCFRVEVSPPRFDAFEGERVVLTLSKNNELVWLQDWARFYRDVHGATALLIYDNGSTRYGPEELLAALREVEGFRRVTVVQWPFRHGPPGYGSKRYWDSNFSQLGMFADARWRFLQRARSVLNCDLDELVLSRSGRSVFEATEASPAGVTSFYGDWVFGIDGVTRPLDEAAPARFTDYRHKLAPVVTYRYGLIPRYPMRCNPKWAVVPARCPPEAQWHTHTINGWWRARLVSRDFRFRHFREISTNWKYDRSERESFDPARHAEDELMARSFARVDWAR</sequence>
<protein>
    <recommendedName>
        <fullName evidence="4">Glycosyltransferase family 92 protein</fullName>
    </recommendedName>
</protein>
<feature type="region of interest" description="Disordered" evidence="1">
    <location>
        <begin position="18"/>
        <end position="38"/>
    </location>
</feature>
<reference evidence="2 3" key="1">
    <citation type="journal article" date="2016" name="Front. Microbiol.">
        <title>Genomic Resource of Rice Seed Associated Bacteria.</title>
        <authorList>
            <person name="Midha S."/>
            <person name="Bansal K."/>
            <person name="Sharma S."/>
            <person name="Kumar N."/>
            <person name="Patil P.P."/>
            <person name="Chaudhry V."/>
            <person name="Patil P.B."/>
        </authorList>
    </citation>
    <scope>NUCLEOTIDE SEQUENCE [LARGE SCALE GENOMIC DNA]</scope>
    <source>
        <strain evidence="2 3">NS226</strain>
    </source>
</reference>
<dbReference type="EMBL" id="LDPZ01000036">
    <property type="protein sequence ID" value="KTQ90499.1"/>
    <property type="molecule type" value="Genomic_DNA"/>
</dbReference>
<organism evidence="2 3">
    <name type="scientific">Aureimonas ureilytica</name>
    <dbReference type="NCBI Taxonomy" id="401562"/>
    <lineage>
        <taxon>Bacteria</taxon>
        <taxon>Pseudomonadati</taxon>
        <taxon>Pseudomonadota</taxon>
        <taxon>Alphaproteobacteria</taxon>
        <taxon>Hyphomicrobiales</taxon>
        <taxon>Aurantimonadaceae</taxon>
        <taxon>Aureimonas</taxon>
    </lineage>
</organism>